<dbReference type="InterPro" id="IPR057748">
    <property type="entry name" value="NFRKB_WH_2"/>
</dbReference>
<evidence type="ECO:0000259" key="2">
    <source>
        <dbReference type="Pfam" id="PF25793"/>
    </source>
</evidence>
<keyword evidence="4" id="KW-1185">Reference proteome</keyword>
<feature type="signal peptide" evidence="1">
    <location>
        <begin position="1"/>
        <end position="20"/>
    </location>
</feature>
<proteinExistence type="predicted"/>
<comment type="caution">
    <text evidence="3">The sequence shown here is derived from an EMBL/GenBank/DDBJ whole genome shotgun (WGS) entry which is preliminary data.</text>
</comment>
<reference evidence="3 4" key="1">
    <citation type="journal article" date="2023" name="Nucleic Acids Res.">
        <title>The hologenome of Daphnia magna reveals possible DNA methylation and microbiome-mediated evolution of the host genome.</title>
        <authorList>
            <person name="Chaturvedi A."/>
            <person name="Li X."/>
            <person name="Dhandapani V."/>
            <person name="Marshall H."/>
            <person name="Kissane S."/>
            <person name="Cuenca-Cambronero M."/>
            <person name="Asole G."/>
            <person name="Calvet F."/>
            <person name="Ruiz-Romero M."/>
            <person name="Marangio P."/>
            <person name="Guigo R."/>
            <person name="Rago D."/>
            <person name="Mirbahai L."/>
            <person name="Eastwood N."/>
            <person name="Colbourne J.K."/>
            <person name="Zhou J."/>
            <person name="Mallon E."/>
            <person name="Orsini L."/>
        </authorList>
    </citation>
    <scope>NUCLEOTIDE SEQUENCE [LARGE SCALE GENOMIC DNA]</scope>
    <source>
        <strain evidence="3">LRV0_1</strain>
    </source>
</reference>
<evidence type="ECO:0000256" key="1">
    <source>
        <dbReference type="SAM" id="SignalP"/>
    </source>
</evidence>
<feature type="domain" description="Nuclear factor related to kappa-B-binding protein second winged helix" evidence="2">
    <location>
        <begin position="41"/>
        <end position="139"/>
    </location>
</feature>
<dbReference type="Proteomes" id="UP001234178">
    <property type="component" value="Unassembled WGS sequence"/>
</dbReference>
<keyword evidence="1" id="KW-0732">Signal</keyword>
<protein>
    <recommendedName>
        <fullName evidence="2">Nuclear factor related to kappa-B-binding protein second winged helix domain-containing protein</fullName>
    </recommendedName>
</protein>
<organism evidence="3 4">
    <name type="scientific">Daphnia magna</name>
    <dbReference type="NCBI Taxonomy" id="35525"/>
    <lineage>
        <taxon>Eukaryota</taxon>
        <taxon>Metazoa</taxon>
        <taxon>Ecdysozoa</taxon>
        <taxon>Arthropoda</taxon>
        <taxon>Crustacea</taxon>
        <taxon>Branchiopoda</taxon>
        <taxon>Diplostraca</taxon>
        <taxon>Cladocera</taxon>
        <taxon>Anomopoda</taxon>
        <taxon>Daphniidae</taxon>
        <taxon>Daphnia</taxon>
    </lineage>
</organism>
<dbReference type="Pfam" id="PF25793">
    <property type="entry name" value="WHD_2nd_NFRKB"/>
    <property type="match status" value="1"/>
</dbReference>
<sequence length="197" mass="22942">MISLLVQLMTMICLLVQVEVMLLKVENLISLLPLVPHSYTINQEKVRFQNATEPFTYIVNNKNYRVGPARKEPSQRVKAFKSFFTEPRPAAANMYSLMRDAIAQLPNSNGSLRKIAELLSESQYITRFKSIRKLLEVVACRYSPRKTNRVYPLTRIPIYFPTSNTGLASTIIEHWKNVLWHHRMIKKKHGIQKKRQD</sequence>
<dbReference type="EMBL" id="JAOYFB010000016">
    <property type="protein sequence ID" value="KAK4017746.1"/>
    <property type="molecule type" value="Genomic_DNA"/>
</dbReference>
<gene>
    <name evidence="3" type="ORF">OUZ56_033469</name>
</gene>
<evidence type="ECO:0000313" key="3">
    <source>
        <dbReference type="EMBL" id="KAK4017746.1"/>
    </source>
</evidence>
<feature type="chain" id="PRO_5047442449" description="Nuclear factor related to kappa-B-binding protein second winged helix domain-containing protein" evidence="1">
    <location>
        <begin position="21"/>
        <end position="197"/>
    </location>
</feature>
<accession>A0ABQ9ZXX1</accession>
<name>A0ABQ9ZXX1_9CRUS</name>
<evidence type="ECO:0000313" key="4">
    <source>
        <dbReference type="Proteomes" id="UP001234178"/>
    </source>
</evidence>